<proteinExistence type="predicted"/>
<organism evidence="2 3">
    <name type="scientific">Magallana gigas</name>
    <name type="common">Pacific oyster</name>
    <name type="synonym">Crassostrea gigas</name>
    <dbReference type="NCBI Taxonomy" id="29159"/>
    <lineage>
        <taxon>Eukaryota</taxon>
        <taxon>Metazoa</taxon>
        <taxon>Spiralia</taxon>
        <taxon>Lophotrochozoa</taxon>
        <taxon>Mollusca</taxon>
        <taxon>Bivalvia</taxon>
        <taxon>Autobranchia</taxon>
        <taxon>Pteriomorphia</taxon>
        <taxon>Ostreida</taxon>
        <taxon>Ostreoidea</taxon>
        <taxon>Ostreidae</taxon>
        <taxon>Magallana</taxon>
    </lineage>
</organism>
<accession>A0A8W8NPY1</accession>
<reference evidence="2" key="1">
    <citation type="submission" date="2022-08" db="UniProtKB">
        <authorList>
            <consortium name="EnsemblMetazoa"/>
        </authorList>
    </citation>
    <scope>IDENTIFICATION</scope>
    <source>
        <strain evidence="2">05x7-T-G4-1.051#20</strain>
    </source>
</reference>
<protein>
    <submittedName>
        <fullName evidence="2">Uncharacterized protein</fullName>
    </submittedName>
</protein>
<keyword evidence="1" id="KW-0732">Signal</keyword>
<sequence length="91" mass="9846">MDIVPHLLILVCLLGLAVGVPCNSDGVCTSNELHCAHGYVKGCHSGLCTCEHATSQSCKFVNDCLNLGQCSLHGRDGFWHCVDNVCKCFFF</sequence>
<feature type="signal peptide" evidence="1">
    <location>
        <begin position="1"/>
        <end position="19"/>
    </location>
</feature>
<feature type="chain" id="PRO_5042432203" evidence="1">
    <location>
        <begin position="20"/>
        <end position="91"/>
    </location>
</feature>
<dbReference type="AlphaFoldDB" id="A0A8W8NPY1"/>
<dbReference type="OrthoDB" id="10325686at2759"/>
<dbReference type="Proteomes" id="UP000005408">
    <property type="component" value="Unassembled WGS sequence"/>
</dbReference>
<keyword evidence="3" id="KW-1185">Reference proteome</keyword>
<dbReference type="EnsemblMetazoa" id="G6221.2">
    <property type="protein sequence ID" value="G6221.2:cds"/>
    <property type="gene ID" value="G6221"/>
</dbReference>
<name>A0A8W8NPY1_MAGGI</name>
<dbReference type="EnsemblMetazoa" id="G6221.1">
    <property type="protein sequence ID" value="G6221.1:cds"/>
    <property type="gene ID" value="G6221"/>
</dbReference>
<evidence type="ECO:0000313" key="3">
    <source>
        <dbReference type="Proteomes" id="UP000005408"/>
    </source>
</evidence>
<evidence type="ECO:0000256" key="1">
    <source>
        <dbReference type="SAM" id="SignalP"/>
    </source>
</evidence>
<evidence type="ECO:0000313" key="2">
    <source>
        <dbReference type="EnsemblMetazoa" id="G6221.1:cds"/>
    </source>
</evidence>